<keyword evidence="1" id="KW-0732">Signal</keyword>
<reference evidence="2" key="2">
    <citation type="submission" date="2020-03" db="EMBL/GenBank/DDBJ databases">
        <title>Flavobacteriaceae bacterium strain TP-CH-4, a member of the family Flavobacteriaceae isolated from a deep-sea seamount.</title>
        <authorList>
            <person name="Zhang D.-C."/>
        </authorList>
    </citation>
    <scope>NUCLEOTIDE SEQUENCE</scope>
    <source>
        <strain evidence="2">TP-CH-4</strain>
    </source>
</reference>
<dbReference type="Proteomes" id="UP000707206">
    <property type="component" value="Unassembled WGS sequence"/>
</dbReference>
<dbReference type="EMBL" id="VIKU02000001">
    <property type="protein sequence ID" value="NHF58697.1"/>
    <property type="molecule type" value="Genomic_DNA"/>
</dbReference>
<sequence>MKKSFFVAVFLAVSFLVNAQEKETMIQPGTTFTLAAVDGDNYRHIKFPRKNIIIKRGAIANFNELIGEQLVVSEVKSGAENTYVVLKRKNGKPFFRFFPTVDANLEKALERGELRAAEPTKNQLAQK</sequence>
<dbReference type="AlphaFoldDB" id="A0A967E4S8"/>
<keyword evidence="3" id="KW-1185">Reference proteome</keyword>
<reference evidence="2" key="1">
    <citation type="submission" date="2019-07" db="EMBL/GenBank/DDBJ databases">
        <authorList>
            <person name="De-Chao Zhang Q."/>
        </authorList>
    </citation>
    <scope>NUCLEOTIDE SEQUENCE</scope>
    <source>
        <strain evidence="2">TP-CH-4</strain>
    </source>
</reference>
<feature type="chain" id="PRO_5037332004" description="Pilus formation protein N-terminal domain-containing protein" evidence="1">
    <location>
        <begin position="20"/>
        <end position="127"/>
    </location>
</feature>
<organism evidence="2 3">
    <name type="scientific">Pelagihabitans pacificus</name>
    <dbReference type="NCBI Taxonomy" id="2696054"/>
    <lineage>
        <taxon>Bacteria</taxon>
        <taxon>Pseudomonadati</taxon>
        <taxon>Bacteroidota</taxon>
        <taxon>Flavobacteriia</taxon>
        <taxon>Flavobacteriales</taxon>
        <taxon>Flavobacteriaceae</taxon>
        <taxon>Pelagihabitans</taxon>
    </lineage>
</organism>
<evidence type="ECO:0008006" key="4">
    <source>
        <dbReference type="Google" id="ProtNLM"/>
    </source>
</evidence>
<evidence type="ECO:0000313" key="3">
    <source>
        <dbReference type="Proteomes" id="UP000707206"/>
    </source>
</evidence>
<evidence type="ECO:0000313" key="2">
    <source>
        <dbReference type="EMBL" id="NHF58697.1"/>
    </source>
</evidence>
<protein>
    <recommendedName>
        <fullName evidence="4">Pilus formation protein N-terminal domain-containing protein</fullName>
    </recommendedName>
</protein>
<evidence type="ECO:0000256" key="1">
    <source>
        <dbReference type="SAM" id="SignalP"/>
    </source>
</evidence>
<name>A0A967E4S8_9FLAO</name>
<gene>
    <name evidence="2" type="ORF">FK220_005060</name>
</gene>
<accession>A0A967E4S8</accession>
<comment type="caution">
    <text evidence="2">The sequence shown here is derived from an EMBL/GenBank/DDBJ whole genome shotgun (WGS) entry which is preliminary data.</text>
</comment>
<dbReference type="RefSeq" id="WP_152573173.1">
    <property type="nucleotide sequence ID" value="NZ_VIKU02000001.1"/>
</dbReference>
<feature type="signal peptide" evidence="1">
    <location>
        <begin position="1"/>
        <end position="19"/>
    </location>
</feature>
<proteinExistence type="predicted"/>